<feature type="non-terminal residue" evidence="2">
    <location>
        <position position="139"/>
    </location>
</feature>
<feature type="domain" description="ELMO" evidence="1">
    <location>
        <begin position="1"/>
        <end position="139"/>
    </location>
</feature>
<dbReference type="EnsemblProtists" id="EKX50442">
    <property type="protein sequence ID" value="EKX50442"/>
    <property type="gene ID" value="GUITHDRAFT_47364"/>
</dbReference>
<evidence type="ECO:0000313" key="4">
    <source>
        <dbReference type="Proteomes" id="UP000011087"/>
    </source>
</evidence>
<keyword evidence="4" id="KW-1185">Reference proteome</keyword>
<dbReference type="PANTHER" id="PTHR12771">
    <property type="entry name" value="ENGULFMENT AND CELL MOTILITY"/>
    <property type="match status" value="1"/>
</dbReference>
<reference evidence="2 4" key="1">
    <citation type="journal article" date="2012" name="Nature">
        <title>Algal genomes reveal evolutionary mosaicism and the fate of nucleomorphs.</title>
        <authorList>
            <consortium name="DOE Joint Genome Institute"/>
            <person name="Curtis B.A."/>
            <person name="Tanifuji G."/>
            <person name="Burki F."/>
            <person name="Gruber A."/>
            <person name="Irimia M."/>
            <person name="Maruyama S."/>
            <person name="Arias M.C."/>
            <person name="Ball S.G."/>
            <person name="Gile G.H."/>
            <person name="Hirakawa Y."/>
            <person name="Hopkins J.F."/>
            <person name="Kuo A."/>
            <person name="Rensing S.A."/>
            <person name="Schmutz J."/>
            <person name="Symeonidi A."/>
            <person name="Elias M."/>
            <person name="Eveleigh R.J."/>
            <person name="Herman E.K."/>
            <person name="Klute M.J."/>
            <person name="Nakayama T."/>
            <person name="Obornik M."/>
            <person name="Reyes-Prieto A."/>
            <person name="Armbrust E.V."/>
            <person name="Aves S.J."/>
            <person name="Beiko R.G."/>
            <person name="Coutinho P."/>
            <person name="Dacks J.B."/>
            <person name="Durnford D.G."/>
            <person name="Fast N.M."/>
            <person name="Green B.R."/>
            <person name="Grisdale C.J."/>
            <person name="Hempel F."/>
            <person name="Henrissat B."/>
            <person name="Hoppner M.P."/>
            <person name="Ishida K."/>
            <person name="Kim E."/>
            <person name="Koreny L."/>
            <person name="Kroth P.G."/>
            <person name="Liu Y."/>
            <person name="Malik S.B."/>
            <person name="Maier U.G."/>
            <person name="McRose D."/>
            <person name="Mock T."/>
            <person name="Neilson J.A."/>
            <person name="Onodera N.T."/>
            <person name="Poole A.M."/>
            <person name="Pritham E.J."/>
            <person name="Richards T.A."/>
            <person name="Rocap G."/>
            <person name="Roy S.W."/>
            <person name="Sarai C."/>
            <person name="Schaack S."/>
            <person name="Shirato S."/>
            <person name="Slamovits C.H."/>
            <person name="Spencer D.F."/>
            <person name="Suzuki S."/>
            <person name="Worden A.Z."/>
            <person name="Zauner S."/>
            <person name="Barry K."/>
            <person name="Bell C."/>
            <person name="Bharti A.K."/>
            <person name="Crow J.A."/>
            <person name="Grimwood J."/>
            <person name="Kramer R."/>
            <person name="Lindquist E."/>
            <person name="Lucas S."/>
            <person name="Salamov A."/>
            <person name="McFadden G.I."/>
            <person name="Lane C.E."/>
            <person name="Keeling P.J."/>
            <person name="Gray M.W."/>
            <person name="Grigoriev I.V."/>
            <person name="Archibald J.M."/>
        </authorList>
    </citation>
    <scope>NUCLEOTIDE SEQUENCE</scope>
    <source>
        <strain evidence="2 4">CCMP2712</strain>
    </source>
</reference>
<reference evidence="4" key="2">
    <citation type="submission" date="2012-11" db="EMBL/GenBank/DDBJ databases">
        <authorList>
            <person name="Kuo A."/>
            <person name="Curtis B.A."/>
            <person name="Tanifuji G."/>
            <person name="Burki F."/>
            <person name="Gruber A."/>
            <person name="Irimia M."/>
            <person name="Maruyama S."/>
            <person name="Arias M.C."/>
            <person name="Ball S.G."/>
            <person name="Gile G.H."/>
            <person name="Hirakawa Y."/>
            <person name="Hopkins J.F."/>
            <person name="Rensing S.A."/>
            <person name="Schmutz J."/>
            <person name="Symeonidi A."/>
            <person name="Elias M."/>
            <person name="Eveleigh R.J."/>
            <person name="Herman E.K."/>
            <person name="Klute M.J."/>
            <person name="Nakayama T."/>
            <person name="Obornik M."/>
            <person name="Reyes-Prieto A."/>
            <person name="Armbrust E.V."/>
            <person name="Aves S.J."/>
            <person name="Beiko R.G."/>
            <person name="Coutinho P."/>
            <person name="Dacks J.B."/>
            <person name="Durnford D.G."/>
            <person name="Fast N.M."/>
            <person name="Green B.R."/>
            <person name="Grisdale C."/>
            <person name="Hempe F."/>
            <person name="Henrissat B."/>
            <person name="Hoppner M.P."/>
            <person name="Ishida K.-I."/>
            <person name="Kim E."/>
            <person name="Koreny L."/>
            <person name="Kroth P.G."/>
            <person name="Liu Y."/>
            <person name="Malik S.-B."/>
            <person name="Maier U.G."/>
            <person name="McRose D."/>
            <person name="Mock T."/>
            <person name="Neilson J.A."/>
            <person name="Onodera N.T."/>
            <person name="Poole A.M."/>
            <person name="Pritham E.J."/>
            <person name="Richards T.A."/>
            <person name="Rocap G."/>
            <person name="Roy S.W."/>
            <person name="Sarai C."/>
            <person name="Schaack S."/>
            <person name="Shirato S."/>
            <person name="Slamovits C.H."/>
            <person name="Spencer D.F."/>
            <person name="Suzuki S."/>
            <person name="Worden A.Z."/>
            <person name="Zauner S."/>
            <person name="Barry K."/>
            <person name="Bell C."/>
            <person name="Bharti A.K."/>
            <person name="Crow J.A."/>
            <person name="Grimwood J."/>
            <person name="Kramer R."/>
            <person name="Lindquist E."/>
            <person name="Lucas S."/>
            <person name="Salamov A."/>
            <person name="McFadden G.I."/>
            <person name="Lane C.E."/>
            <person name="Keeling P.J."/>
            <person name="Gray M.W."/>
            <person name="Grigoriev I.V."/>
            <person name="Archibald J.M."/>
        </authorList>
    </citation>
    <scope>NUCLEOTIDE SEQUENCE</scope>
    <source>
        <strain evidence="4">CCMP2712</strain>
    </source>
</reference>
<dbReference type="RefSeq" id="XP_005837422.1">
    <property type="nucleotide sequence ID" value="XM_005837365.1"/>
</dbReference>
<feature type="non-terminal residue" evidence="2">
    <location>
        <position position="1"/>
    </location>
</feature>
<proteinExistence type="predicted"/>
<dbReference type="OMA" id="FCAMSIN"/>
<dbReference type="OrthoDB" id="266227at2759"/>
<protein>
    <recommendedName>
        <fullName evidence="1">ELMO domain-containing protein</fullName>
    </recommendedName>
</protein>
<evidence type="ECO:0000313" key="2">
    <source>
        <dbReference type="EMBL" id="EKX50442.1"/>
    </source>
</evidence>
<evidence type="ECO:0000259" key="1">
    <source>
        <dbReference type="PROSITE" id="PS51335"/>
    </source>
</evidence>
<dbReference type="PROSITE" id="PS51335">
    <property type="entry name" value="ELMO"/>
    <property type="match status" value="1"/>
</dbReference>
<reference evidence="3" key="3">
    <citation type="submission" date="2016-03" db="UniProtKB">
        <authorList>
            <consortium name="EnsemblProtists"/>
        </authorList>
    </citation>
    <scope>IDENTIFICATION</scope>
</reference>
<sequence length="139" mass="15643">IHLRMLQTIFSHVTGSKEPRARIGRHWEDIGFQGTDPATDLRDLGMLSMLLLLYASSNHLQKVKQVFLFASESASVSDAADHGFPFSLLAISLSRICLEVLRTGGLTDAMNREQSVFDVLNTFFMGLLLEFFSHWRKNG</sequence>
<dbReference type="PANTHER" id="PTHR12771:SF2">
    <property type="entry name" value="ELMO DOMAIN-CONTAINING PROTEIN 3"/>
    <property type="match status" value="1"/>
</dbReference>
<evidence type="ECO:0000313" key="3">
    <source>
        <dbReference type="EnsemblProtists" id="EKX50442"/>
    </source>
</evidence>
<dbReference type="EMBL" id="JH992978">
    <property type="protein sequence ID" value="EKX50442.1"/>
    <property type="molecule type" value="Genomic_DNA"/>
</dbReference>
<gene>
    <name evidence="2" type="ORF">GUITHDRAFT_47364</name>
</gene>
<dbReference type="Proteomes" id="UP000011087">
    <property type="component" value="Unassembled WGS sequence"/>
</dbReference>
<dbReference type="KEGG" id="gtt:GUITHDRAFT_47364"/>
<dbReference type="AlphaFoldDB" id="L1JPR8"/>
<dbReference type="InterPro" id="IPR006816">
    <property type="entry name" value="ELMO_dom"/>
</dbReference>
<dbReference type="HOGENOM" id="CLU_060970_1_1_1"/>
<dbReference type="PaxDb" id="55529-EKX50442"/>
<dbReference type="InterPro" id="IPR050868">
    <property type="entry name" value="ELMO_domain-containing"/>
</dbReference>
<organism evidence="2">
    <name type="scientific">Guillardia theta (strain CCMP2712)</name>
    <name type="common">Cryptophyte</name>
    <dbReference type="NCBI Taxonomy" id="905079"/>
    <lineage>
        <taxon>Eukaryota</taxon>
        <taxon>Cryptophyceae</taxon>
        <taxon>Pyrenomonadales</taxon>
        <taxon>Geminigeraceae</taxon>
        <taxon>Guillardia</taxon>
    </lineage>
</organism>
<dbReference type="GeneID" id="17307164"/>
<dbReference type="Pfam" id="PF04727">
    <property type="entry name" value="ELMO_CED12"/>
    <property type="match status" value="1"/>
</dbReference>
<accession>L1JPR8</accession>
<dbReference type="eggNOG" id="KOG2998">
    <property type="taxonomic scope" value="Eukaryota"/>
</dbReference>
<name>L1JPR8_GUITC</name>